<organism evidence="2 3">
    <name type="scientific">Chondromyces apiculatus DSM 436</name>
    <dbReference type="NCBI Taxonomy" id="1192034"/>
    <lineage>
        <taxon>Bacteria</taxon>
        <taxon>Pseudomonadati</taxon>
        <taxon>Myxococcota</taxon>
        <taxon>Polyangia</taxon>
        <taxon>Polyangiales</taxon>
        <taxon>Polyangiaceae</taxon>
        <taxon>Chondromyces</taxon>
    </lineage>
</organism>
<feature type="compositionally biased region" description="Basic and acidic residues" evidence="1">
    <location>
        <begin position="106"/>
        <end position="118"/>
    </location>
</feature>
<feature type="compositionally biased region" description="Basic and acidic residues" evidence="1">
    <location>
        <begin position="24"/>
        <end position="34"/>
    </location>
</feature>
<sequence>MGGGGGRVGGGAGGEGEDDGGGGGEEKGADDDGRGTAGAREGGGLGDGAARGAPGSAGGGAGGRAGGGGRGGEGWPGGRGRAVREAREGGGARDGREWGEGGVAAGRERGAGDEGVEAARGREAVEGLGWRERDEGCGEVLGALEAAVRVLFEAAEDDGFETRRDLGADGGGALGDGFEDAGGELHGGVGREREAARDEAVHDGAQRPDVGAGVGALRGAHLLRGHVVGGAEDFLAGDLEVRVGGGGEELRDAEVEDLDARGAVVAAGEEEVRRLEVAVDDAEGMGFGHGVASLQDVVGDVGGGDGAALAGEAAQIAAFEVLHDDVRDAGFEAADVVHLGDVLALELHDGAGFAEEALDSDGVLALGVVHQLEGAHFVEVEVGGGDDGAHAADAKHVVDAVLARDHGADGNGGAPRVGHRCCMPPWDIVGWS</sequence>
<comment type="caution">
    <text evidence="2">The sequence shown here is derived from an EMBL/GenBank/DDBJ whole genome shotgun (WGS) entry which is preliminary data.</text>
</comment>
<evidence type="ECO:0000256" key="1">
    <source>
        <dbReference type="SAM" id="MobiDB-lite"/>
    </source>
</evidence>
<keyword evidence="3" id="KW-1185">Reference proteome</keyword>
<accession>A0A017SYI4</accession>
<feature type="region of interest" description="Disordered" evidence="1">
    <location>
        <begin position="1"/>
        <end position="118"/>
    </location>
</feature>
<feature type="compositionally biased region" description="Basic and acidic residues" evidence="1">
    <location>
        <begin position="82"/>
        <end position="99"/>
    </location>
</feature>
<feature type="compositionally biased region" description="Gly residues" evidence="1">
    <location>
        <begin position="1"/>
        <end position="14"/>
    </location>
</feature>
<evidence type="ECO:0000313" key="2">
    <source>
        <dbReference type="EMBL" id="EYF02008.1"/>
    </source>
</evidence>
<dbReference type="STRING" id="1192034.CAP_7626"/>
<evidence type="ECO:0000313" key="3">
    <source>
        <dbReference type="Proteomes" id="UP000019678"/>
    </source>
</evidence>
<gene>
    <name evidence="2" type="ORF">CAP_7626</name>
</gene>
<dbReference type="EMBL" id="ASRX01000068">
    <property type="protein sequence ID" value="EYF02008.1"/>
    <property type="molecule type" value="Genomic_DNA"/>
</dbReference>
<protein>
    <submittedName>
        <fullName evidence="2">Uncharacterized protein</fullName>
    </submittedName>
</protein>
<name>A0A017SYI4_9BACT</name>
<dbReference type="AlphaFoldDB" id="A0A017SYI4"/>
<proteinExistence type="predicted"/>
<feature type="compositionally biased region" description="Gly residues" evidence="1">
    <location>
        <begin position="40"/>
        <end position="80"/>
    </location>
</feature>
<reference evidence="2 3" key="1">
    <citation type="submission" date="2013-05" db="EMBL/GenBank/DDBJ databases">
        <title>Genome assembly of Chondromyces apiculatus DSM 436.</title>
        <authorList>
            <person name="Sharma G."/>
            <person name="Khatri I."/>
            <person name="Kaur C."/>
            <person name="Mayilraj S."/>
            <person name="Subramanian S."/>
        </authorList>
    </citation>
    <scope>NUCLEOTIDE SEQUENCE [LARGE SCALE GENOMIC DNA]</scope>
    <source>
        <strain evidence="2 3">DSM 436</strain>
    </source>
</reference>
<dbReference type="Proteomes" id="UP000019678">
    <property type="component" value="Unassembled WGS sequence"/>
</dbReference>